<dbReference type="Proteomes" id="UP000186373">
    <property type="component" value="Unassembled WGS sequence"/>
</dbReference>
<dbReference type="RefSeq" id="WP_076507765.1">
    <property type="nucleotide sequence ID" value="NZ_FTNY01000003.1"/>
</dbReference>
<name>A0A1N7IGJ3_9FLAO</name>
<dbReference type="AlphaFoldDB" id="A0A1N7IGJ3"/>
<keyword evidence="2" id="KW-1185">Reference proteome</keyword>
<evidence type="ECO:0000313" key="1">
    <source>
        <dbReference type="EMBL" id="SIS36207.1"/>
    </source>
</evidence>
<dbReference type="OrthoDB" id="106887at2"/>
<sequence>MNYPDCLLPQSNYKSIITDITPYFLIRHFVIKNGLNDVLDDNGELKAQIIGQENQLPDLSTSLYGIYKEEHIKYVIINSFYLDNWKGDETIPNELINNDDFFIKEERSFWSTAILLLHNIDVKINGEAIARCEVNHSPINGNYWHFSLNWYMYKERKYWHKDYDNISITKILKKSIRDFIKINSNISTPLNTVIEESIYKI</sequence>
<evidence type="ECO:0000313" key="2">
    <source>
        <dbReference type="Proteomes" id="UP000186373"/>
    </source>
</evidence>
<gene>
    <name evidence="1" type="ORF">SAMN05421639_103725</name>
</gene>
<dbReference type="EMBL" id="FTNY01000003">
    <property type="protein sequence ID" value="SIS36207.1"/>
    <property type="molecule type" value="Genomic_DNA"/>
</dbReference>
<accession>A0A1N7IGJ3</accession>
<reference evidence="2" key="1">
    <citation type="submission" date="2017-01" db="EMBL/GenBank/DDBJ databases">
        <authorList>
            <person name="Varghese N."/>
            <person name="Submissions S."/>
        </authorList>
    </citation>
    <scope>NUCLEOTIDE SEQUENCE [LARGE SCALE GENOMIC DNA]</scope>
    <source>
        <strain evidence="2">DSM 17126</strain>
    </source>
</reference>
<protein>
    <submittedName>
        <fullName evidence="1">Uncharacterized protein</fullName>
    </submittedName>
</protein>
<organism evidence="1 2">
    <name type="scientific">Chryseobacterium shigense</name>
    <dbReference type="NCBI Taxonomy" id="297244"/>
    <lineage>
        <taxon>Bacteria</taxon>
        <taxon>Pseudomonadati</taxon>
        <taxon>Bacteroidota</taxon>
        <taxon>Flavobacteriia</taxon>
        <taxon>Flavobacteriales</taxon>
        <taxon>Weeksellaceae</taxon>
        <taxon>Chryseobacterium group</taxon>
        <taxon>Chryseobacterium</taxon>
    </lineage>
</organism>
<proteinExistence type="predicted"/>